<keyword evidence="1" id="KW-0805">Transcription regulation</keyword>
<dbReference type="AlphaFoldDB" id="A0A444VXD6"/>
<dbReference type="PANTHER" id="PTHR47506:SF1">
    <property type="entry name" value="HTH-TYPE TRANSCRIPTIONAL REGULATOR YJDC"/>
    <property type="match status" value="1"/>
</dbReference>
<dbReference type="InterPro" id="IPR009057">
    <property type="entry name" value="Homeodomain-like_sf"/>
</dbReference>
<feature type="DNA-binding region" description="H-T-H motif" evidence="4">
    <location>
        <begin position="54"/>
        <end position="73"/>
    </location>
</feature>
<feature type="domain" description="HTH tetR-type" evidence="5">
    <location>
        <begin position="31"/>
        <end position="91"/>
    </location>
</feature>
<evidence type="ECO:0000313" key="7">
    <source>
        <dbReference type="Proteomes" id="UP000290433"/>
    </source>
</evidence>
<evidence type="ECO:0000256" key="3">
    <source>
        <dbReference type="ARBA" id="ARBA00023163"/>
    </source>
</evidence>
<dbReference type="InterPro" id="IPR001647">
    <property type="entry name" value="HTH_TetR"/>
</dbReference>
<dbReference type="Gene3D" id="1.10.357.10">
    <property type="entry name" value="Tetracycline Repressor, domain 2"/>
    <property type="match status" value="1"/>
</dbReference>
<organism evidence="6 7">
    <name type="scientific">Flavobacterium anhuiense</name>
    <dbReference type="NCBI Taxonomy" id="459526"/>
    <lineage>
        <taxon>Bacteria</taxon>
        <taxon>Pseudomonadati</taxon>
        <taxon>Bacteroidota</taxon>
        <taxon>Flavobacteriia</taxon>
        <taxon>Flavobacteriales</taxon>
        <taxon>Flavobacteriaceae</taxon>
        <taxon>Flavobacterium</taxon>
    </lineage>
</organism>
<gene>
    <name evidence="6" type="ORF">NU08_2829</name>
</gene>
<dbReference type="Pfam" id="PF00440">
    <property type="entry name" value="TetR_N"/>
    <property type="match status" value="1"/>
</dbReference>
<reference evidence="6 7" key="1">
    <citation type="submission" date="2014-12" db="EMBL/GenBank/DDBJ databases">
        <title>Genome sequence of Flavobacterium anhuiense RCM74.</title>
        <authorList>
            <person name="Kim J.F."/>
            <person name="Song J.Y."/>
            <person name="Kwak M.-J."/>
            <person name="Lee S.-W."/>
        </authorList>
    </citation>
    <scope>NUCLEOTIDE SEQUENCE [LARGE SCALE GENOMIC DNA]</scope>
    <source>
        <strain evidence="6 7">RCM74</strain>
    </source>
</reference>
<evidence type="ECO:0000256" key="2">
    <source>
        <dbReference type="ARBA" id="ARBA00023125"/>
    </source>
</evidence>
<proteinExistence type="predicted"/>
<evidence type="ECO:0000256" key="4">
    <source>
        <dbReference type="PROSITE-ProRule" id="PRU00335"/>
    </source>
</evidence>
<comment type="caution">
    <text evidence="6">The sequence shown here is derived from an EMBL/GenBank/DDBJ whole genome shotgun (WGS) entry which is preliminary data.</text>
</comment>
<evidence type="ECO:0000256" key="1">
    <source>
        <dbReference type="ARBA" id="ARBA00023015"/>
    </source>
</evidence>
<accession>A0A444VXD6</accession>
<evidence type="ECO:0000259" key="5">
    <source>
        <dbReference type="PROSITE" id="PS50977"/>
    </source>
</evidence>
<keyword evidence="2 4" id="KW-0238">DNA-binding</keyword>
<dbReference type="GO" id="GO:0003677">
    <property type="term" value="F:DNA binding"/>
    <property type="evidence" value="ECO:0007669"/>
    <property type="project" value="UniProtKB-UniRule"/>
</dbReference>
<name>A0A444VXD6_9FLAO</name>
<dbReference type="EMBL" id="JUIV01000010">
    <property type="protein sequence ID" value="RYJ38214.1"/>
    <property type="molecule type" value="Genomic_DNA"/>
</dbReference>
<dbReference type="InterPro" id="IPR036271">
    <property type="entry name" value="Tet_transcr_reg_TetR-rel_C_sf"/>
</dbReference>
<dbReference type="RefSeq" id="WP_242502557.1">
    <property type="nucleotide sequence ID" value="NZ_JUIV01000010.1"/>
</dbReference>
<evidence type="ECO:0000313" key="6">
    <source>
        <dbReference type="EMBL" id="RYJ38214.1"/>
    </source>
</evidence>
<keyword evidence="3" id="KW-0804">Transcription</keyword>
<dbReference type="PROSITE" id="PS50977">
    <property type="entry name" value="HTH_TETR_2"/>
    <property type="match status" value="1"/>
</dbReference>
<sequence length="215" mass="24631">MKGIFCFVKNKQNKFAYLLIGSIFVEKIIAMTTRENIIDKADQFIRDKGYNAFSFKDISNDIGIKTASIHYHFPTKSDLGVATIKEHIARFEDLKRKVANESPLVKLEAFLEVQTQIKRENKVCIVGSLATDLNTLDNSIKVELQTFAQIVINWLTEILIEGKELNQFAYEMLPRTKAIMIITNMVAIVQLSRLTSDDDFELVKEIILTELRPKK</sequence>
<dbReference type="Proteomes" id="UP000290433">
    <property type="component" value="Unassembled WGS sequence"/>
</dbReference>
<dbReference type="SUPFAM" id="SSF46689">
    <property type="entry name" value="Homeodomain-like"/>
    <property type="match status" value="1"/>
</dbReference>
<protein>
    <submittedName>
        <fullName evidence="6">TetR family transcriptional regulator</fullName>
    </submittedName>
</protein>
<dbReference type="SUPFAM" id="SSF48498">
    <property type="entry name" value="Tetracyclin repressor-like, C-terminal domain"/>
    <property type="match status" value="1"/>
</dbReference>
<dbReference type="PANTHER" id="PTHR47506">
    <property type="entry name" value="TRANSCRIPTIONAL REGULATORY PROTEIN"/>
    <property type="match status" value="1"/>
</dbReference>